<evidence type="ECO:0000256" key="1">
    <source>
        <dbReference type="SAM" id="Phobius"/>
    </source>
</evidence>
<dbReference type="Gene3D" id="3.30.70.1320">
    <property type="entry name" value="Multidrug efflux transporter AcrB pore domain like"/>
    <property type="match status" value="1"/>
</dbReference>
<feature type="transmembrane region" description="Helical" evidence="1">
    <location>
        <begin position="964"/>
        <end position="986"/>
    </location>
</feature>
<reference evidence="3" key="1">
    <citation type="journal article" date="2019" name="Int. J. Syst. Evol. Microbiol.">
        <title>The Global Catalogue of Microorganisms (GCM) 10K type strain sequencing project: providing services to taxonomists for standard genome sequencing and annotation.</title>
        <authorList>
            <consortium name="The Broad Institute Genomics Platform"/>
            <consortium name="The Broad Institute Genome Sequencing Center for Infectious Disease"/>
            <person name="Wu L."/>
            <person name="Ma J."/>
        </authorList>
    </citation>
    <scope>NUCLEOTIDE SEQUENCE [LARGE SCALE GENOMIC DNA]</scope>
    <source>
        <strain evidence="3">JCM 4087</strain>
    </source>
</reference>
<dbReference type="PRINTS" id="PR00702">
    <property type="entry name" value="ACRIFLAVINRP"/>
</dbReference>
<dbReference type="InterPro" id="IPR001036">
    <property type="entry name" value="Acrflvin-R"/>
</dbReference>
<dbReference type="InterPro" id="IPR027463">
    <property type="entry name" value="AcrB_DN_DC_subdom"/>
</dbReference>
<protein>
    <submittedName>
        <fullName evidence="2">Efflux RND transporter permease subunit</fullName>
    </submittedName>
</protein>
<keyword evidence="3" id="KW-1185">Reference proteome</keyword>
<comment type="caution">
    <text evidence="2">The sequence shown here is derived from an EMBL/GenBank/DDBJ whole genome shotgun (WGS) entry which is preliminary data.</text>
</comment>
<organism evidence="2 3">
    <name type="scientific">Acidicapsa dinghuensis</name>
    <dbReference type="NCBI Taxonomy" id="2218256"/>
    <lineage>
        <taxon>Bacteria</taxon>
        <taxon>Pseudomonadati</taxon>
        <taxon>Acidobacteriota</taxon>
        <taxon>Terriglobia</taxon>
        <taxon>Terriglobales</taxon>
        <taxon>Acidobacteriaceae</taxon>
        <taxon>Acidicapsa</taxon>
    </lineage>
</organism>
<keyword evidence="1" id="KW-1133">Transmembrane helix</keyword>
<dbReference type="PANTHER" id="PTHR32063">
    <property type="match status" value="1"/>
</dbReference>
<feature type="transmembrane region" description="Helical" evidence="1">
    <location>
        <begin position="330"/>
        <end position="353"/>
    </location>
</feature>
<feature type="transmembrane region" description="Helical" evidence="1">
    <location>
        <begin position="992"/>
        <end position="1018"/>
    </location>
</feature>
<feature type="transmembrane region" description="Helical" evidence="1">
    <location>
        <begin position="862"/>
        <end position="882"/>
    </location>
</feature>
<dbReference type="Gene3D" id="3.30.2090.10">
    <property type="entry name" value="Multidrug efflux transporter AcrB TolC docking domain, DN and DC subdomains"/>
    <property type="match status" value="2"/>
</dbReference>
<dbReference type="SUPFAM" id="SSF82714">
    <property type="entry name" value="Multidrug efflux transporter AcrB TolC docking domain, DN and DC subdomains"/>
    <property type="match status" value="2"/>
</dbReference>
<sequence>MTGRLAGFVHAQGRGLVLIVLSFALAGAFMIPSIPVSIFPETNFPRVVILVDNGITPIDLQMLTVTRPLEEAVRQVPGITTVRSVTGRGSTEINIFFRWDVDILNALHLVQGRIGQISTTLPAGTHFYINRLTFSVFPIIGFSITSDSRSLSDLWSLAYYDLAPRLYRLPGVAEARIVGGRKPEFHIVVDPQKLNSLGLPLTKVVEAVRNSNIIEPSGMMQENYHLYLTTVTGLLRSEADIEGVVVDVVKGTPVTIKDIATVIPGEEPVYNIVTADGKPAVLVNVLQQPDGNAVQIADAVNAELDQVRKTLPPDVHLTKYYDQSLLVRDAISGVTESIVIGLLLSVGVLALFLKNWRTTLVAAVVIPIAALIAVVFLKLFHMSFNLMTLGGLAACIGVVIDDAIVIVENISLHLSMNKSPWEASSIAIQELTPALIGSTLTPMVVFVPLVFLGGITAVFFRALAMTLVTALGASLVLAIFFTPVLAGALLRPRKIEKNLTLEEAERSEEGPIMRRLSVEYERILHWALGHATKVGWLASGVLAVSVLLFISLGSGFLPDMDEGAFVLDYRTPPGTSLAESNRILKHIEQFLRETPEVESYSRRTGARLALAIAEPNTGDFLIKLRAKRSRSLEEVTSQLREKINHTEPAIQVEFPHILEDLVGDLAWSPEPIEIKVSNHDEASYKAAAKAIESWLPRVKGVVDVEDQVVTIGPSMNMRIDPARAEMAGFSTRDVANIQAAMLEGQPASNIIQGDRLIGLRVQYPRDAVSTFADLENQLVTSPTGQTVELSTIAHEEVAPDQTEIRRENLRNLDAVTAQLEGRDLGSAMNEIQRRLFKEVQLPPGTDVEFGGLYQIQQESFAGLLHVLLASMLLIFIILVFEFRSFSHPIAILIATVLCTSGSLLALFITRTTLNISSFMGIIMVIGIVHKNGILMLDAEGHFTAKGCELTDAVFQAGRRRLRPILMTALATICGMLPLAFGIGSGAQMLQPLAIAVIGGVTISMILSLVVTPALFYSLRKRGL</sequence>
<evidence type="ECO:0000313" key="2">
    <source>
        <dbReference type="EMBL" id="MFC5862225.1"/>
    </source>
</evidence>
<dbReference type="Gene3D" id="3.30.70.1430">
    <property type="entry name" value="Multidrug efflux transporter AcrB pore domain"/>
    <property type="match status" value="2"/>
</dbReference>
<feature type="transmembrane region" description="Helical" evidence="1">
    <location>
        <begin position="443"/>
        <end position="464"/>
    </location>
</feature>
<dbReference type="SUPFAM" id="SSF82866">
    <property type="entry name" value="Multidrug efflux transporter AcrB transmembrane domain"/>
    <property type="match status" value="2"/>
</dbReference>
<dbReference type="Pfam" id="PF00873">
    <property type="entry name" value="ACR_tran"/>
    <property type="match status" value="1"/>
</dbReference>
<feature type="transmembrane region" description="Helical" evidence="1">
    <location>
        <begin position="470"/>
        <end position="490"/>
    </location>
</feature>
<dbReference type="PANTHER" id="PTHR32063:SF24">
    <property type="entry name" value="CATION EFFLUX SYSTEM (ACRB_ACRD_ACRF FAMILY)"/>
    <property type="match status" value="1"/>
</dbReference>
<dbReference type="EMBL" id="JBHSPH010000002">
    <property type="protein sequence ID" value="MFC5862225.1"/>
    <property type="molecule type" value="Genomic_DNA"/>
</dbReference>
<keyword evidence="1" id="KW-0472">Membrane</keyword>
<evidence type="ECO:0000313" key="3">
    <source>
        <dbReference type="Proteomes" id="UP001596091"/>
    </source>
</evidence>
<feature type="transmembrane region" description="Helical" evidence="1">
    <location>
        <begin position="889"/>
        <end position="909"/>
    </location>
</feature>
<feature type="transmembrane region" description="Helical" evidence="1">
    <location>
        <begin position="915"/>
        <end position="936"/>
    </location>
</feature>
<feature type="transmembrane region" description="Helical" evidence="1">
    <location>
        <begin position="386"/>
        <end position="407"/>
    </location>
</feature>
<dbReference type="Gene3D" id="1.20.1640.10">
    <property type="entry name" value="Multidrug efflux transporter AcrB transmembrane domain"/>
    <property type="match status" value="2"/>
</dbReference>
<feature type="transmembrane region" description="Helical" evidence="1">
    <location>
        <begin position="534"/>
        <end position="557"/>
    </location>
</feature>
<proteinExistence type="predicted"/>
<name>A0ABW1EG47_9BACT</name>
<feature type="transmembrane region" description="Helical" evidence="1">
    <location>
        <begin position="360"/>
        <end position="380"/>
    </location>
</feature>
<dbReference type="Gene3D" id="3.30.70.1440">
    <property type="entry name" value="Multidrug efflux transporter AcrB pore domain"/>
    <property type="match status" value="1"/>
</dbReference>
<dbReference type="RefSeq" id="WP_263338551.1">
    <property type="nucleotide sequence ID" value="NZ_JAGSYH010000004.1"/>
</dbReference>
<keyword evidence="1" id="KW-0812">Transmembrane</keyword>
<dbReference type="SUPFAM" id="SSF82693">
    <property type="entry name" value="Multidrug efflux transporter AcrB pore domain, PN1, PN2, PC1 and PC2 subdomains"/>
    <property type="match status" value="3"/>
</dbReference>
<gene>
    <name evidence="2" type="ORF">ACFPT7_07965</name>
</gene>
<dbReference type="Proteomes" id="UP001596091">
    <property type="component" value="Unassembled WGS sequence"/>
</dbReference>
<accession>A0ABW1EG47</accession>